<dbReference type="SMART" id="SM00575">
    <property type="entry name" value="ZnF_PMZ"/>
    <property type="match status" value="1"/>
</dbReference>
<reference evidence="10" key="1">
    <citation type="journal article" date="2020" name="Nat. Commun.">
        <title>Genome assembly of wild tea tree DASZ reveals pedigree and selection history of tea varieties.</title>
        <authorList>
            <person name="Zhang W."/>
            <person name="Zhang Y."/>
            <person name="Qiu H."/>
            <person name="Guo Y."/>
            <person name="Wan H."/>
            <person name="Zhang X."/>
            <person name="Scossa F."/>
            <person name="Alseekh S."/>
            <person name="Zhang Q."/>
            <person name="Wang P."/>
            <person name="Xu L."/>
            <person name="Schmidt M.H."/>
            <person name="Jia X."/>
            <person name="Li D."/>
            <person name="Zhu A."/>
            <person name="Guo F."/>
            <person name="Chen W."/>
            <person name="Ni D."/>
            <person name="Usadel B."/>
            <person name="Fernie A.R."/>
            <person name="Wen W."/>
        </authorList>
    </citation>
    <scope>NUCLEOTIDE SEQUENCE [LARGE SCALE GENOMIC DNA]</scope>
    <source>
        <strain evidence="10">cv. G240</strain>
    </source>
</reference>
<evidence type="ECO:0000313" key="10">
    <source>
        <dbReference type="Proteomes" id="UP000593564"/>
    </source>
</evidence>
<evidence type="ECO:0000259" key="8">
    <source>
        <dbReference type="PROSITE" id="PS50966"/>
    </source>
</evidence>
<dbReference type="GO" id="GO:0006313">
    <property type="term" value="P:DNA transposition"/>
    <property type="evidence" value="ECO:0007669"/>
    <property type="project" value="InterPro"/>
</dbReference>
<dbReference type="Pfam" id="PF03108">
    <property type="entry name" value="DBD_Tnp_Mut"/>
    <property type="match status" value="1"/>
</dbReference>
<reference evidence="9 10" key="2">
    <citation type="submission" date="2020-07" db="EMBL/GenBank/DDBJ databases">
        <title>Genome assembly of wild tea tree DASZ reveals pedigree and selection history of tea varieties.</title>
        <authorList>
            <person name="Zhang W."/>
        </authorList>
    </citation>
    <scope>NUCLEOTIDE SEQUENCE [LARGE SCALE GENOMIC DNA]</scope>
    <source>
        <strain evidence="10">cv. G240</strain>
        <tissue evidence="9">Leaf</tissue>
    </source>
</reference>
<keyword evidence="3 7" id="KW-0863">Zinc-finger</keyword>
<comment type="caution">
    <text evidence="9">The sequence shown here is derived from an EMBL/GenBank/DDBJ whole genome shotgun (WGS) entry which is preliminary data.</text>
</comment>
<dbReference type="PANTHER" id="PTHR31973:SF166">
    <property type="entry name" value="OS10G0104700 PROTEIN"/>
    <property type="match status" value="1"/>
</dbReference>
<organism evidence="9 10">
    <name type="scientific">Camellia sinensis</name>
    <name type="common">Tea plant</name>
    <name type="synonym">Thea sinensis</name>
    <dbReference type="NCBI Taxonomy" id="4442"/>
    <lineage>
        <taxon>Eukaryota</taxon>
        <taxon>Viridiplantae</taxon>
        <taxon>Streptophyta</taxon>
        <taxon>Embryophyta</taxon>
        <taxon>Tracheophyta</taxon>
        <taxon>Spermatophyta</taxon>
        <taxon>Magnoliopsida</taxon>
        <taxon>eudicotyledons</taxon>
        <taxon>Gunneridae</taxon>
        <taxon>Pentapetalae</taxon>
        <taxon>asterids</taxon>
        <taxon>Ericales</taxon>
        <taxon>Theaceae</taxon>
        <taxon>Camellia</taxon>
    </lineage>
</organism>
<evidence type="ECO:0000256" key="2">
    <source>
        <dbReference type="ARBA" id="ARBA00022723"/>
    </source>
</evidence>
<dbReference type="InterPro" id="IPR004332">
    <property type="entry name" value="Transposase_MuDR"/>
</dbReference>
<dbReference type="Pfam" id="PF04434">
    <property type="entry name" value="SWIM"/>
    <property type="match status" value="1"/>
</dbReference>
<keyword evidence="10" id="KW-1185">Reference proteome</keyword>
<dbReference type="GO" id="GO:0004803">
    <property type="term" value="F:transposase activity"/>
    <property type="evidence" value="ECO:0007669"/>
    <property type="project" value="InterPro"/>
</dbReference>
<evidence type="ECO:0000256" key="5">
    <source>
        <dbReference type="ARBA" id="ARBA00023125"/>
    </source>
</evidence>
<evidence type="ECO:0000313" key="9">
    <source>
        <dbReference type="EMBL" id="KAF5931565.1"/>
    </source>
</evidence>
<dbReference type="InterPro" id="IPR006564">
    <property type="entry name" value="Znf_PMZ"/>
</dbReference>
<keyword evidence="1" id="KW-0815">Transposition</keyword>
<dbReference type="Proteomes" id="UP000593564">
    <property type="component" value="Unassembled WGS sequence"/>
</dbReference>
<dbReference type="PROSITE" id="PS50966">
    <property type="entry name" value="ZF_SWIM"/>
    <property type="match status" value="1"/>
</dbReference>
<dbReference type="AlphaFoldDB" id="A0A7J7FT68"/>
<keyword evidence="6" id="KW-0233">DNA recombination</keyword>
<dbReference type="GO" id="GO:0008270">
    <property type="term" value="F:zinc ion binding"/>
    <property type="evidence" value="ECO:0007669"/>
    <property type="project" value="UniProtKB-KW"/>
</dbReference>
<sequence>MDDGQDLLENFCPHIDKVFLSALWANGIQHVGQSFEGGASEFRNVLRKYAVECGFRFKFVKNDSVRITAVCTIRESRGCMWLVHVRVLHANGFFYLRKWNNEHICGVAIRTPKNPRASSDLVSDVICERVRDKPLTRPTDVVYDLKKDYGLEVSYRVAWLGVEKARGEMFGAHFISFDQLRWYSSVVMENNPGSYINIEYDEQNYHFIRYFISFKACIDGFNHCRPLLFLDGTFLKGKFKGNLLAATAKDGNQDRHAGLLESIPIIFSTAKHAFCLQHLQRNLKDKLRYVNSSYRSVMLAKFRACAYAPTVAAFNQSMEEFTKCGRKVVPIFLKDLPPYYWANAYFQGSRYDEMSSNAIESFNSWIREARHLPITQMIDSIRAKIMRQMAKRRRKANAWAGVICPKMEARLVKAYNKGRSWLVSQSNDDVYEVHFFPSVMVDVGRCTCSCFKWQINDFPCAHAVVAIRNSGLDLYKLVISYYHVAEYQNSYAQNITPIPTVEKPQFDSADFVIHTPAVKRPPGRPKKKRMLSKGEQVQQIRCGRCQRIGNHNRKTCKEPI</sequence>
<dbReference type="InterPro" id="IPR007527">
    <property type="entry name" value="Znf_SWIM"/>
</dbReference>
<dbReference type="PANTHER" id="PTHR31973">
    <property type="entry name" value="POLYPROTEIN, PUTATIVE-RELATED"/>
    <property type="match status" value="1"/>
</dbReference>
<evidence type="ECO:0000256" key="4">
    <source>
        <dbReference type="ARBA" id="ARBA00022833"/>
    </source>
</evidence>
<protein>
    <recommendedName>
        <fullName evidence="8">SWIM-type domain-containing protein</fullName>
    </recommendedName>
</protein>
<dbReference type="EMBL" id="JACBKZ010000014">
    <property type="protein sequence ID" value="KAF5931565.1"/>
    <property type="molecule type" value="Genomic_DNA"/>
</dbReference>
<evidence type="ECO:0000256" key="7">
    <source>
        <dbReference type="PROSITE-ProRule" id="PRU00325"/>
    </source>
</evidence>
<proteinExistence type="predicted"/>
<accession>A0A7J7FT68</accession>
<gene>
    <name evidence="9" type="ORF">HYC85_027736</name>
</gene>
<dbReference type="GO" id="GO:0003677">
    <property type="term" value="F:DNA binding"/>
    <property type="evidence" value="ECO:0007669"/>
    <property type="project" value="UniProtKB-KW"/>
</dbReference>
<evidence type="ECO:0000256" key="3">
    <source>
        <dbReference type="ARBA" id="ARBA00022771"/>
    </source>
</evidence>
<dbReference type="Pfam" id="PF00872">
    <property type="entry name" value="Transposase_mut"/>
    <property type="match status" value="1"/>
</dbReference>
<name>A0A7J7FT68_CAMSI</name>
<evidence type="ECO:0000256" key="6">
    <source>
        <dbReference type="ARBA" id="ARBA00023172"/>
    </source>
</evidence>
<keyword evidence="4" id="KW-0862">Zinc</keyword>
<dbReference type="InterPro" id="IPR001207">
    <property type="entry name" value="Transposase_mutator"/>
</dbReference>
<keyword evidence="5" id="KW-0238">DNA-binding</keyword>
<feature type="domain" description="SWIM-type" evidence="8">
    <location>
        <begin position="431"/>
        <end position="471"/>
    </location>
</feature>
<keyword evidence="2" id="KW-0479">Metal-binding</keyword>
<evidence type="ECO:0000256" key="1">
    <source>
        <dbReference type="ARBA" id="ARBA00022578"/>
    </source>
</evidence>